<proteinExistence type="predicted"/>
<reference evidence="1 2" key="1">
    <citation type="journal article" date="2016" name="Front. Microbiol.">
        <title>Genomic Insight into the Host-Endosymbiont Relationship of Endozoicomonas montiporae CL-33(T) with its Coral Host.</title>
        <authorList>
            <person name="Ding J.-Y."/>
            <person name="Shiu J.-H."/>
            <person name="Chen W.-M."/>
            <person name="Chiang Y.-R."/>
            <person name="Tang S.-L."/>
        </authorList>
    </citation>
    <scope>NUCLEOTIDE SEQUENCE [LARGE SCALE GENOMIC DNA]</scope>
    <source>
        <strain evidence="1 2">CL-33</strain>
    </source>
</reference>
<dbReference type="AlphaFoldDB" id="A0A142BA15"/>
<dbReference type="Proteomes" id="UP000071065">
    <property type="component" value="Chromosome"/>
</dbReference>
<evidence type="ECO:0000313" key="2">
    <source>
        <dbReference type="Proteomes" id="UP000071065"/>
    </source>
</evidence>
<evidence type="ECO:0000313" key="1">
    <source>
        <dbReference type="EMBL" id="AMO55591.1"/>
    </source>
</evidence>
<accession>A0A142BA15</accession>
<sequence length="48" mass="5350">MNTTENMIFDRALRHMEELTQHNNHTECYIAGCGLLGKSASNVNSALI</sequence>
<dbReference type="EMBL" id="CP013251">
    <property type="protein sequence ID" value="AMO55591.1"/>
    <property type="molecule type" value="Genomic_DNA"/>
</dbReference>
<dbReference type="KEGG" id="emp:EZMO1_1403"/>
<gene>
    <name evidence="1" type="ORF">EZMO1_1403</name>
</gene>
<organism evidence="1 2">
    <name type="scientific">Endozoicomonas montiporae CL-33</name>
    <dbReference type="NCBI Taxonomy" id="570277"/>
    <lineage>
        <taxon>Bacteria</taxon>
        <taxon>Pseudomonadati</taxon>
        <taxon>Pseudomonadota</taxon>
        <taxon>Gammaproteobacteria</taxon>
        <taxon>Oceanospirillales</taxon>
        <taxon>Endozoicomonadaceae</taxon>
        <taxon>Endozoicomonas</taxon>
    </lineage>
</organism>
<protein>
    <submittedName>
        <fullName evidence="1">Uncharacterized protein</fullName>
    </submittedName>
</protein>
<name>A0A142BA15_9GAMM</name>